<evidence type="ECO:0008006" key="3">
    <source>
        <dbReference type="Google" id="ProtNLM"/>
    </source>
</evidence>
<protein>
    <recommendedName>
        <fullName evidence="3">Tail fiber domain-containing protein</fullName>
    </recommendedName>
</protein>
<reference evidence="2" key="1">
    <citation type="submission" date="2016-03" db="EMBL/GenBank/DDBJ databases">
        <title>Draft genome sequence of Paenibacillus glacialis DSM 22343.</title>
        <authorList>
            <person name="Shin S.-K."/>
            <person name="Yi H."/>
        </authorList>
    </citation>
    <scope>NUCLEOTIDE SEQUENCE [LARGE SCALE GENOMIC DNA]</scope>
    <source>
        <strain evidence="2">CCUG 60099</strain>
    </source>
</reference>
<dbReference type="Proteomes" id="UP000093343">
    <property type="component" value="Unassembled WGS sequence"/>
</dbReference>
<name>A0ABX2XD94_9FLAO</name>
<keyword evidence="2" id="KW-1185">Reference proteome</keyword>
<gene>
    <name evidence="1" type="ORF">FLP_23885</name>
</gene>
<proteinExistence type="predicted"/>
<organism evidence="1 2">
    <name type="scientific">Flavobacterium piscis</name>
    <dbReference type="NCBI Taxonomy" id="1114874"/>
    <lineage>
        <taxon>Bacteria</taxon>
        <taxon>Pseudomonadati</taxon>
        <taxon>Bacteroidota</taxon>
        <taxon>Flavobacteriia</taxon>
        <taxon>Flavobacteriales</taxon>
        <taxon>Flavobacteriaceae</taxon>
        <taxon>Flavobacterium</taxon>
    </lineage>
</organism>
<evidence type="ECO:0000313" key="1">
    <source>
        <dbReference type="EMBL" id="OCB69717.1"/>
    </source>
</evidence>
<comment type="caution">
    <text evidence="1">The sequence shown here is derived from an EMBL/GenBank/DDBJ whole genome shotgun (WGS) entry which is preliminary data.</text>
</comment>
<sequence length="223" mass="24744">MYFKDGDKSFIYSGNFGIGTTNPTSKLTIQASPDGYPTPLKAISILGPNSPENSNSARDLSWDFAAAGSAVIRSFRGANWDTYLQFMTNYSLGGDAPQVRMHINDNGNIGIGTTNPDSKLTVAGNIHAQEVKVTINAGLVPDYVFANDYKLKSLQEVEDYIKQNSHLPEIQSASEIEKNGLMLAKMNLDLLKKIEEMTLYMIEQNKQIINLKNRLEKVENNFN</sequence>
<accession>A0ABX2XD94</accession>
<dbReference type="EMBL" id="LVEN01000046">
    <property type="protein sequence ID" value="OCB69717.1"/>
    <property type="molecule type" value="Genomic_DNA"/>
</dbReference>
<evidence type="ECO:0000313" key="2">
    <source>
        <dbReference type="Proteomes" id="UP000093343"/>
    </source>
</evidence>